<dbReference type="PANTHER" id="PTHR45947">
    <property type="entry name" value="SULFOQUINOVOSYL TRANSFERASE SQD2"/>
    <property type="match status" value="1"/>
</dbReference>
<dbReference type="CDD" id="cd03801">
    <property type="entry name" value="GT4_PimA-like"/>
    <property type="match status" value="1"/>
</dbReference>
<reference evidence="4" key="1">
    <citation type="submission" date="2016-07" db="EMBL/GenBank/DDBJ databases">
        <title>Sequence Frankia sp. strain CcI1.17.</title>
        <authorList>
            <person name="Ghodhbane-Gtari F."/>
            <person name="Swanson E."/>
            <person name="Gueddou A."/>
            <person name="Morris K."/>
            <person name="Hezbri K."/>
            <person name="Ktari A."/>
            <person name="Nouioui I."/>
            <person name="Abebe-Akele F."/>
            <person name="Simpson S."/>
            <person name="Thomas K."/>
            <person name="Gtari M."/>
            <person name="Tisa L.S."/>
            <person name="Hurst S."/>
        </authorList>
    </citation>
    <scope>NUCLEOTIDE SEQUENCE [LARGE SCALE GENOMIC DNA]</scope>
    <source>
        <strain evidence="4">Cc1.17</strain>
    </source>
</reference>
<gene>
    <name evidence="3" type="ORF">CC117_00980</name>
</gene>
<dbReference type="PANTHER" id="PTHR45947:SF3">
    <property type="entry name" value="SULFOQUINOVOSYL TRANSFERASE SQD2"/>
    <property type="match status" value="1"/>
</dbReference>
<dbReference type="Gene3D" id="3.40.50.2000">
    <property type="entry name" value="Glycogen Phosphorylase B"/>
    <property type="match status" value="2"/>
</dbReference>
<dbReference type="RefSeq" id="WP_071081805.1">
    <property type="nucleotide sequence ID" value="NZ_MBLM01000002.1"/>
</dbReference>
<evidence type="ECO:0000256" key="1">
    <source>
        <dbReference type="ARBA" id="ARBA00022679"/>
    </source>
</evidence>
<comment type="caution">
    <text evidence="3">The sequence shown here is derived from an EMBL/GenBank/DDBJ whole genome shotgun (WGS) entry which is preliminary data.</text>
</comment>
<evidence type="ECO:0000313" key="3">
    <source>
        <dbReference type="EMBL" id="OHV46255.1"/>
    </source>
</evidence>
<evidence type="ECO:0000313" key="4">
    <source>
        <dbReference type="Proteomes" id="UP000179627"/>
    </source>
</evidence>
<keyword evidence="4" id="KW-1185">Reference proteome</keyword>
<dbReference type="GO" id="GO:0016757">
    <property type="term" value="F:glycosyltransferase activity"/>
    <property type="evidence" value="ECO:0007669"/>
    <property type="project" value="InterPro"/>
</dbReference>
<proteinExistence type="predicted"/>
<dbReference type="SUPFAM" id="SSF53756">
    <property type="entry name" value="UDP-Glycosyltransferase/glycogen phosphorylase"/>
    <property type="match status" value="1"/>
</dbReference>
<evidence type="ECO:0000259" key="2">
    <source>
        <dbReference type="Pfam" id="PF00534"/>
    </source>
</evidence>
<protein>
    <recommendedName>
        <fullName evidence="2">Glycosyl transferase family 1 domain-containing protein</fullName>
    </recommendedName>
</protein>
<dbReference type="Proteomes" id="UP000179627">
    <property type="component" value="Unassembled WGS sequence"/>
</dbReference>
<name>A0A1S1RLI5_9ACTN</name>
<accession>A0A1S1RLI5</accession>
<dbReference type="EMBL" id="MBLM01000002">
    <property type="protein sequence ID" value="OHV46255.1"/>
    <property type="molecule type" value="Genomic_DNA"/>
</dbReference>
<dbReference type="InterPro" id="IPR050194">
    <property type="entry name" value="Glycosyltransferase_grp1"/>
</dbReference>
<organism evidence="3 4">
    <name type="scientific">Parafrankia colletiae</name>
    <dbReference type="NCBI Taxonomy" id="573497"/>
    <lineage>
        <taxon>Bacteria</taxon>
        <taxon>Bacillati</taxon>
        <taxon>Actinomycetota</taxon>
        <taxon>Actinomycetes</taxon>
        <taxon>Frankiales</taxon>
        <taxon>Frankiaceae</taxon>
        <taxon>Parafrankia</taxon>
    </lineage>
</organism>
<dbReference type="Pfam" id="PF00534">
    <property type="entry name" value="Glycos_transf_1"/>
    <property type="match status" value="1"/>
</dbReference>
<dbReference type="AlphaFoldDB" id="A0A1S1RLI5"/>
<feature type="domain" description="Glycosyl transferase family 1" evidence="2">
    <location>
        <begin position="215"/>
        <end position="356"/>
    </location>
</feature>
<sequence>MRIPEGTIRYGSTDPTTPRLGVLATHLIQYQAPLYRQIASRQRVRLEVAFLSAAGARSYRDKGFGLDVAWDIDLLEGYPHRFLDAGKGGRGNIGTVSQNLRSWIREQDVVVIHGHANPWMLTGSVLARASGRPYLLRGEARQHCAAGGWKARLRDVVAGASVRHCAAGLAIGELNAAFYERFSVARQFFAPYSVDNDRFSVAAATARPGRAARLAELGLPTDRPVVLFSGKLQERKRPLDVVSAVRSMGDRVALIIMGDGPVRAEVEQDCQGLAAACVGFVNQSEIPAVYSLGDILVLPSSHEPWGLVVNEAMACGLLPVVSDSVGCAPDLVRGLGRVFRTGDVTDLVTALTAAVDSLTDPGLPARIRERVDRYSITATARGYEAAAIEAATAQLSGQLVNA</sequence>
<dbReference type="InterPro" id="IPR001296">
    <property type="entry name" value="Glyco_trans_1"/>
</dbReference>
<dbReference type="OrthoDB" id="3371840at2"/>
<keyword evidence="1" id="KW-0808">Transferase</keyword>